<organism evidence="2 3">
    <name type="scientific">Gonium pectorale</name>
    <name type="common">Green alga</name>
    <dbReference type="NCBI Taxonomy" id="33097"/>
    <lineage>
        <taxon>Eukaryota</taxon>
        <taxon>Viridiplantae</taxon>
        <taxon>Chlorophyta</taxon>
        <taxon>core chlorophytes</taxon>
        <taxon>Chlorophyceae</taxon>
        <taxon>CS clade</taxon>
        <taxon>Chlamydomonadales</taxon>
        <taxon>Volvocaceae</taxon>
        <taxon>Gonium</taxon>
    </lineage>
</organism>
<feature type="compositionally biased region" description="Basic and acidic residues" evidence="1">
    <location>
        <begin position="80"/>
        <end position="95"/>
    </location>
</feature>
<evidence type="ECO:0000256" key="1">
    <source>
        <dbReference type="SAM" id="MobiDB-lite"/>
    </source>
</evidence>
<keyword evidence="3" id="KW-1185">Reference proteome</keyword>
<gene>
    <name evidence="2" type="ORF">GPECTOR_22g789</name>
</gene>
<feature type="region of interest" description="Disordered" evidence="1">
    <location>
        <begin position="230"/>
        <end position="255"/>
    </location>
</feature>
<evidence type="ECO:0000313" key="2">
    <source>
        <dbReference type="EMBL" id="KXZ49199.1"/>
    </source>
</evidence>
<evidence type="ECO:0000313" key="3">
    <source>
        <dbReference type="Proteomes" id="UP000075714"/>
    </source>
</evidence>
<dbReference type="Proteomes" id="UP000075714">
    <property type="component" value="Unassembled WGS sequence"/>
</dbReference>
<sequence length="275" mass="29127">MRYELFQAARDSGAAFLQLHLPCSPQLALARNATRSGLSAVPREAILRMAQALEPPQRERFAWEACTLTVQASTIRGRELGSDGKGIDGVEDDGHGCAPDRSTTTELLQERDAAPRTGAEAEKGAVAKAESKAEERPSPDAVATICRELWRLWGPAPPPPPSEEELEAQRAAGRAANAASLLHGLDLRTRKALAEAVARAGAATRSERARALNERRRALLQAAREALAEAAKVQGRPRGGSGSSGGDGGGEGLEGVVEWLAAQEAAFMLAVQEEE</sequence>
<dbReference type="PANTHER" id="PTHR20873">
    <property type="entry name" value="L-SERYL-TRNA(SEC) KINASE"/>
    <property type="match status" value="1"/>
</dbReference>
<feature type="compositionally biased region" description="Gly residues" evidence="1">
    <location>
        <begin position="237"/>
        <end position="253"/>
    </location>
</feature>
<comment type="caution">
    <text evidence="2">The sequence shown here is derived from an EMBL/GenBank/DDBJ whole genome shotgun (WGS) entry which is preliminary data.</text>
</comment>
<reference evidence="3" key="1">
    <citation type="journal article" date="2016" name="Nat. Commun.">
        <title>The Gonium pectorale genome demonstrates co-option of cell cycle regulation during the evolution of multicellularity.</title>
        <authorList>
            <person name="Hanschen E.R."/>
            <person name="Marriage T.N."/>
            <person name="Ferris P.J."/>
            <person name="Hamaji T."/>
            <person name="Toyoda A."/>
            <person name="Fujiyama A."/>
            <person name="Neme R."/>
            <person name="Noguchi H."/>
            <person name="Minakuchi Y."/>
            <person name="Suzuki M."/>
            <person name="Kawai-Toyooka H."/>
            <person name="Smith D.R."/>
            <person name="Sparks H."/>
            <person name="Anderson J."/>
            <person name="Bakaric R."/>
            <person name="Luria V."/>
            <person name="Karger A."/>
            <person name="Kirschner M.W."/>
            <person name="Durand P.M."/>
            <person name="Michod R.E."/>
            <person name="Nozaki H."/>
            <person name="Olson B.J."/>
        </authorList>
    </citation>
    <scope>NUCLEOTIDE SEQUENCE [LARGE SCALE GENOMIC DNA]</scope>
    <source>
        <strain evidence="3">NIES-2863</strain>
    </source>
</reference>
<feature type="compositionally biased region" description="Basic and acidic residues" evidence="1">
    <location>
        <begin position="108"/>
        <end position="138"/>
    </location>
</feature>
<accession>A0A150GHD4</accession>
<dbReference type="GO" id="GO:0016301">
    <property type="term" value="F:kinase activity"/>
    <property type="evidence" value="ECO:0007669"/>
    <property type="project" value="TreeGrafter"/>
</dbReference>
<protein>
    <submittedName>
        <fullName evidence="2">Uncharacterized protein</fullName>
    </submittedName>
</protein>
<name>A0A150GHD4_GONPE</name>
<dbReference type="InterPro" id="IPR052648">
    <property type="entry name" value="Ser-tRNA(Sec)_kinase"/>
</dbReference>
<dbReference type="OrthoDB" id="549411at2759"/>
<proteinExistence type="predicted"/>
<dbReference type="EMBL" id="LSYV01000023">
    <property type="protein sequence ID" value="KXZ49199.1"/>
    <property type="molecule type" value="Genomic_DNA"/>
</dbReference>
<dbReference type="Gene3D" id="3.40.50.300">
    <property type="entry name" value="P-loop containing nucleotide triphosphate hydrolases"/>
    <property type="match status" value="1"/>
</dbReference>
<dbReference type="STRING" id="33097.A0A150GHD4"/>
<dbReference type="AlphaFoldDB" id="A0A150GHD4"/>
<dbReference type="GO" id="GO:0000049">
    <property type="term" value="F:tRNA binding"/>
    <property type="evidence" value="ECO:0007669"/>
    <property type="project" value="TreeGrafter"/>
</dbReference>
<dbReference type="InterPro" id="IPR027417">
    <property type="entry name" value="P-loop_NTPase"/>
</dbReference>
<feature type="region of interest" description="Disordered" evidence="1">
    <location>
        <begin position="80"/>
        <end position="140"/>
    </location>
</feature>
<dbReference type="PANTHER" id="PTHR20873:SF0">
    <property type="entry name" value="L-SERYL-TRNA(SEC) KINASE"/>
    <property type="match status" value="1"/>
</dbReference>